<evidence type="ECO:0000313" key="1">
    <source>
        <dbReference type="EMBL" id="PNT30840.1"/>
    </source>
</evidence>
<name>A0A2K1ZZY7_POPTR</name>
<protein>
    <submittedName>
        <fullName evidence="1">Uncharacterized protein</fullName>
    </submittedName>
</protein>
<reference evidence="1 2" key="1">
    <citation type="journal article" date="2006" name="Science">
        <title>The genome of black cottonwood, Populus trichocarpa (Torr. &amp; Gray).</title>
        <authorList>
            <person name="Tuskan G.A."/>
            <person name="Difazio S."/>
            <person name="Jansson S."/>
            <person name="Bohlmann J."/>
            <person name="Grigoriev I."/>
            <person name="Hellsten U."/>
            <person name="Putnam N."/>
            <person name="Ralph S."/>
            <person name="Rombauts S."/>
            <person name="Salamov A."/>
            <person name="Schein J."/>
            <person name="Sterck L."/>
            <person name="Aerts A."/>
            <person name="Bhalerao R.R."/>
            <person name="Bhalerao R.P."/>
            <person name="Blaudez D."/>
            <person name="Boerjan W."/>
            <person name="Brun A."/>
            <person name="Brunner A."/>
            <person name="Busov V."/>
            <person name="Campbell M."/>
            <person name="Carlson J."/>
            <person name="Chalot M."/>
            <person name="Chapman J."/>
            <person name="Chen G.L."/>
            <person name="Cooper D."/>
            <person name="Coutinho P.M."/>
            <person name="Couturier J."/>
            <person name="Covert S."/>
            <person name="Cronk Q."/>
            <person name="Cunningham R."/>
            <person name="Davis J."/>
            <person name="Degroeve S."/>
            <person name="Dejardin A."/>
            <person name="Depamphilis C."/>
            <person name="Detter J."/>
            <person name="Dirks B."/>
            <person name="Dubchak I."/>
            <person name="Duplessis S."/>
            <person name="Ehlting J."/>
            <person name="Ellis B."/>
            <person name="Gendler K."/>
            <person name="Goodstein D."/>
            <person name="Gribskov M."/>
            <person name="Grimwood J."/>
            <person name="Groover A."/>
            <person name="Gunter L."/>
            <person name="Hamberger B."/>
            <person name="Heinze B."/>
            <person name="Helariutta Y."/>
            <person name="Henrissat B."/>
            <person name="Holligan D."/>
            <person name="Holt R."/>
            <person name="Huang W."/>
            <person name="Islam-Faridi N."/>
            <person name="Jones S."/>
            <person name="Jones-Rhoades M."/>
            <person name="Jorgensen R."/>
            <person name="Joshi C."/>
            <person name="Kangasjarvi J."/>
            <person name="Karlsson J."/>
            <person name="Kelleher C."/>
            <person name="Kirkpatrick R."/>
            <person name="Kirst M."/>
            <person name="Kohler A."/>
            <person name="Kalluri U."/>
            <person name="Larimer F."/>
            <person name="Leebens-Mack J."/>
            <person name="Leple J.C."/>
            <person name="Locascio P."/>
            <person name="Lou Y."/>
            <person name="Lucas S."/>
            <person name="Martin F."/>
            <person name="Montanini B."/>
            <person name="Napoli C."/>
            <person name="Nelson D.R."/>
            <person name="Nelson C."/>
            <person name="Nieminen K."/>
            <person name="Nilsson O."/>
            <person name="Pereda V."/>
            <person name="Peter G."/>
            <person name="Philippe R."/>
            <person name="Pilate G."/>
            <person name="Poliakov A."/>
            <person name="Razumovskaya J."/>
            <person name="Richardson P."/>
            <person name="Rinaldi C."/>
            <person name="Ritland K."/>
            <person name="Rouze P."/>
            <person name="Ryaboy D."/>
            <person name="Schmutz J."/>
            <person name="Schrader J."/>
            <person name="Segerman B."/>
            <person name="Shin H."/>
            <person name="Siddiqui A."/>
            <person name="Sterky F."/>
            <person name="Terry A."/>
            <person name="Tsai C.J."/>
            <person name="Uberbacher E."/>
            <person name="Unneberg P."/>
            <person name="Vahala J."/>
            <person name="Wall K."/>
            <person name="Wessler S."/>
            <person name="Yang G."/>
            <person name="Yin T."/>
            <person name="Douglas C."/>
            <person name="Marra M."/>
            <person name="Sandberg G."/>
            <person name="Van de Peer Y."/>
            <person name="Rokhsar D."/>
        </authorList>
    </citation>
    <scope>NUCLEOTIDE SEQUENCE [LARGE SCALE GENOMIC DNA]</scope>
    <source>
        <strain evidence="2">cv. Nisqually</strain>
    </source>
</reference>
<evidence type="ECO:0000313" key="2">
    <source>
        <dbReference type="Proteomes" id="UP000006729"/>
    </source>
</evidence>
<gene>
    <name evidence="1" type="ORF">POPTR_006G102300</name>
</gene>
<organism evidence="1 2">
    <name type="scientific">Populus trichocarpa</name>
    <name type="common">Western balsam poplar</name>
    <name type="synonym">Populus balsamifera subsp. trichocarpa</name>
    <dbReference type="NCBI Taxonomy" id="3694"/>
    <lineage>
        <taxon>Eukaryota</taxon>
        <taxon>Viridiplantae</taxon>
        <taxon>Streptophyta</taxon>
        <taxon>Embryophyta</taxon>
        <taxon>Tracheophyta</taxon>
        <taxon>Spermatophyta</taxon>
        <taxon>Magnoliopsida</taxon>
        <taxon>eudicotyledons</taxon>
        <taxon>Gunneridae</taxon>
        <taxon>Pentapetalae</taxon>
        <taxon>rosids</taxon>
        <taxon>fabids</taxon>
        <taxon>Malpighiales</taxon>
        <taxon>Salicaceae</taxon>
        <taxon>Saliceae</taxon>
        <taxon>Populus</taxon>
    </lineage>
</organism>
<dbReference type="InParanoid" id="A0A2K1ZZY7"/>
<dbReference type="EMBL" id="CM009295">
    <property type="protein sequence ID" value="PNT30840.1"/>
    <property type="molecule type" value="Genomic_DNA"/>
</dbReference>
<accession>A0A2K1ZZY7</accession>
<dbReference type="AlphaFoldDB" id="A0A2K1ZZY7"/>
<keyword evidence="2" id="KW-1185">Reference proteome</keyword>
<sequence>MLVHTRIRYNLIISTLSSQVQPRYYRQQGKEEINKQTITSAKLPVFISFFMDKLLIIYKFHFCSSKG</sequence>
<proteinExistence type="predicted"/>
<dbReference type="Proteomes" id="UP000006729">
    <property type="component" value="Chromosome 6"/>
</dbReference>